<organism evidence="8 9">
    <name type="scientific">Pantherophis guttatus</name>
    <name type="common">Corn snake</name>
    <name type="synonym">Elaphe guttata</name>
    <dbReference type="NCBI Taxonomy" id="94885"/>
    <lineage>
        <taxon>Eukaryota</taxon>
        <taxon>Metazoa</taxon>
        <taxon>Chordata</taxon>
        <taxon>Craniata</taxon>
        <taxon>Vertebrata</taxon>
        <taxon>Euteleostomi</taxon>
        <taxon>Lepidosauria</taxon>
        <taxon>Squamata</taxon>
        <taxon>Bifurcata</taxon>
        <taxon>Unidentata</taxon>
        <taxon>Episquamata</taxon>
        <taxon>Toxicofera</taxon>
        <taxon>Serpentes</taxon>
        <taxon>Colubroidea</taxon>
        <taxon>Colubridae</taxon>
        <taxon>Colubrinae</taxon>
        <taxon>Pantherophis</taxon>
    </lineage>
</organism>
<feature type="transmembrane region" description="Helical" evidence="6">
    <location>
        <begin position="44"/>
        <end position="64"/>
    </location>
</feature>
<evidence type="ECO:0000256" key="5">
    <source>
        <dbReference type="SAM" id="Coils"/>
    </source>
</evidence>
<sequence>MIRDYQDLTMTLEPENEDAPRIKAPLKLPRSQTWVRRTFPSRRLVLILLLLSVILTISVIVFGVKGHFYNSELKETQDSVKSLNETVGKKFASLQDKENDSDAKLKEMEAKVKQLTEEADGATTHVLNQLKELRKNNIALNCDYQDFKLNRTDRKEACCPKGWDAFRRSCYWENQSGKSWEEAKAECESYDAHLVIINSYEEQQFVAVRVRPNFMWIGLTDRSGSWKWVDGSSYTIVSWDWCPEQPDDWYGHGLGGGEDCAHLHENGCWNDEHCSRLFGSVCEMEMDN</sequence>
<dbReference type="PANTHER" id="PTHR22803">
    <property type="entry name" value="MANNOSE, PHOSPHOLIPASE, LECTIN RECEPTOR RELATED"/>
    <property type="match status" value="1"/>
</dbReference>
<keyword evidence="3" id="KW-0430">Lectin</keyword>
<dbReference type="GO" id="GO:0030246">
    <property type="term" value="F:carbohydrate binding"/>
    <property type="evidence" value="ECO:0007669"/>
    <property type="project" value="UniProtKB-KW"/>
</dbReference>
<dbReference type="SMART" id="SM00034">
    <property type="entry name" value="CLECT"/>
    <property type="match status" value="1"/>
</dbReference>
<keyword evidence="8" id="KW-1185">Reference proteome</keyword>
<evidence type="ECO:0000256" key="4">
    <source>
        <dbReference type="ARBA" id="ARBA00023157"/>
    </source>
</evidence>
<dbReference type="CDD" id="cd03590">
    <property type="entry name" value="CLECT_DC-SIGN_like"/>
    <property type="match status" value="1"/>
</dbReference>
<keyword evidence="6" id="KW-0812">Transmembrane</keyword>
<evidence type="ECO:0000256" key="1">
    <source>
        <dbReference type="ARBA" id="ARBA00004613"/>
    </source>
</evidence>
<keyword evidence="6" id="KW-0472">Membrane</keyword>
<dbReference type="GO" id="GO:0005576">
    <property type="term" value="C:extracellular region"/>
    <property type="evidence" value="ECO:0007669"/>
    <property type="project" value="UniProtKB-SubCell"/>
</dbReference>
<proteinExistence type="predicted"/>
<keyword evidence="2" id="KW-0964">Secreted</keyword>
<feature type="domain" description="C-type lectin" evidence="7">
    <location>
        <begin position="166"/>
        <end position="283"/>
    </location>
</feature>
<name>A0A6P9APP1_PANGU</name>
<dbReference type="Gene3D" id="3.10.100.10">
    <property type="entry name" value="Mannose-Binding Protein A, subunit A"/>
    <property type="match status" value="1"/>
</dbReference>
<dbReference type="RefSeq" id="XP_034260587.1">
    <property type="nucleotide sequence ID" value="XM_034404696.2"/>
</dbReference>
<evidence type="ECO:0000256" key="3">
    <source>
        <dbReference type="ARBA" id="ARBA00022734"/>
    </source>
</evidence>
<dbReference type="GeneID" id="117656529"/>
<dbReference type="InterPro" id="IPR016187">
    <property type="entry name" value="CTDL_fold"/>
</dbReference>
<evidence type="ECO:0000259" key="7">
    <source>
        <dbReference type="PROSITE" id="PS50041"/>
    </source>
</evidence>
<feature type="coiled-coil region" evidence="5">
    <location>
        <begin position="91"/>
        <end position="150"/>
    </location>
</feature>
<protein>
    <submittedName>
        <fullName evidence="9">Asialoglycoprotein receptor 1-like</fullName>
    </submittedName>
</protein>
<dbReference type="OMA" id="NGHQFSK"/>
<keyword evidence="4" id="KW-1015">Disulfide bond</keyword>
<dbReference type="PROSITE" id="PS50041">
    <property type="entry name" value="C_TYPE_LECTIN_2"/>
    <property type="match status" value="1"/>
</dbReference>
<dbReference type="InterPro" id="IPR016186">
    <property type="entry name" value="C-type_lectin-like/link_sf"/>
</dbReference>
<dbReference type="AlphaFoldDB" id="A0A6P9APP1"/>
<dbReference type="InterPro" id="IPR033989">
    <property type="entry name" value="CD209-like_CTLD"/>
</dbReference>
<dbReference type="InParanoid" id="A0A6P9APP1"/>
<dbReference type="KEGG" id="pgut:117656529"/>
<keyword evidence="5" id="KW-0175">Coiled coil</keyword>
<evidence type="ECO:0000256" key="2">
    <source>
        <dbReference type="ARBA" id="ARBA00022525"/>
    </source>
</evidence>
<dbReference type="InterPro" id="IPR001304">
    <property type="entry name" value="C-type_lectin-like"/>
</dbReference>
<reference evidence="9" key="1">
    <citation type="submission" date="2025-08" db="UniProtKB">
        <authorList>
            <consortium name="RefSeq"/>
        </authorList>
    </citation>
    <scope>IDENTIFICATION</scope>
    <source>
        <tissue evidence="9">Blood</tissue>
    </source>
</reference>
<dbReference type="InterPro" id="IPR018378">
    <property type="entry name" value="C-type_lectin_CS"/>
</dbReference>
<keyword evidence="6" id="KW-1133">Transmembrane helix</keyword>
<dbReference type="InterPro" id="IPR050111">
    <property type="entry name" value="C-type_lectin/snaclec_domain"/>
</dbReference>
<dbReference type="SUPFAM" id="SSF56436">
    <property type="entry name" value="C-type lectin-like"/>
    <property type="match status" value="1"/>
</dbReference>
<gene>
    <name evidence="9" type="primary">LOC117656529</name>
</gene>
<evidence type="ECO:0000313" key="8">
    <source>
        <dbReference type="Proteomes" id="UP001652622"/>
    </source>
</evidence>
<evidence type="ECO:0000256" key="6">
    <source>
        <dbReference type="SAM" id="Phobius"/>
    </source>
</evidence>
<evidence type="ECO:0000313" key="9">
    <source>
        <dbReference type="RefSeq" id="XP_034260587.1"/>
    </source>
</evidence>
<comment type="subcellular location">
    <subcellularLocation>
        <location evidence="1">Secreted</location>
    </subcellularLocation>
</comment>
<dbReference type="PROSITE" id="PS00615">
    <property type="entry name" value="C_TYPE_LECTIN_1"/>
    <property type="match status" value="1"/>
</dbReference>
<dbReference type="Proteomes" id="UP001652622">
    <property type="component" value="Unplaced"/>
</dbReference>
<dbReference type="Pfam" id="PF00059">
    <property type="entry name" value="Lectin_C"/>
    <property type="match status" value="1"/>
</dbReference>
<dbReference type="Pfam" id="PF03954">
    <property type="entry name" value="Lectin_N"/>
    <property type="match status" value="1"/>
</dbReference>
<accession>A0A6P9APP1</accession>